<dbReference type="Proteomes" id="UP000250831">
    <property type="component" value="Unassembled WGS sequence"/>
</dbReference>
<keyword evidence="2" id="KW-1185">Reference proteome</keyword>
<protein>
    <submittedName>
        <fullName evidence="1">Uncharacterized protein</fullName>
    </submittedName>
</protein>
<evidence type="ECO:0000313" key="2">
    <source>
        <dbReference type="Proteomes" id="UP000250831"/>
    </source>
</evidence>
<organism evidence="1 2">
    <name type="scientific">Sphingobacterium athyrii</name>
    <dbReference type="NCBI Taxonomy" id="2152717"/>
    <lineage>
        <taxon>Bacteria</taxon>
        <taxon>Pseudomonadati</taxon>
        <taxon>Bacteroidota</taxon>
        <taxon>Sphingobacteriia</taxon>
        <taxon>Sphingobacteriales</taxon>
        <taxon>Sphingobacteriaceae</taxon>
        <taxon>Sphingobacterium</taxon>
    </lineage>
</organism>
<evidence type="ECO:0000313" key="1">
    <source>
        <dbReference type="EMBL" id="PUV25400.1"/>
    </source>
</evidence>
<sequence>MNGNPIGYKSKAFCLFFIFLFLVSCTKIDYHEVENPAYLRVFNNLNYEVNLGDKGLLVPYLTMLIDPEFDQNGIPVKAAIVGDFLDKRARYAAPYPTHSAGSTKRNNPEYPGKENVLVGPIINGFDLSSWAQIPSGSHRIVFYFRPVNDIPFFQLSDDLKKNIAAEGNYDLKDREIYTLHVVQKDFKTKENGLLLRQENFHKLPFSDSSVYLNFYNMSAKGFSTSEDRKPNGMITLTDGIKDEMNVYLSLYPQETTTYTVETALPGYHARFLQPLYRDTEEATVSDYFSFPLFADSTKTITTNMVQQVTFLAPGLTFIEMGIGGTNMPKGLCSHLSFYGLNELVQLPGRGNSARFPSMFINTHSGLNNPKSFPAVNTIEVVNGEAYLTTIQRKFDPPIYK</sequence>
<name>A0A363NXE6_9SPHI</name>
<proteinExistence type="predicted"/>
<dbReference type="AlphaFoldDB" id="A0A363NXE6"/>
<reference evidence="1 2" key="1">
    <citation type="submission" date="2018-04" db="EMBL/GenBank/DDBJ databases">
        <title>Sphingobacterium sp. M46 Genome.</title>
        <authorList>
            <person name="Cheng J."/>
            <person name="Li Y."/>
        </authorList>
    </citation>
    <scope>NUCLEOTIDE SEQUENCE [LARGE SCALE GENOMIC DNA]</scope>
    <source>
        <strain evidence="1 2">M46</strain>
    </source>
</reference>
<dbReference type="OrthoDB" id="616292at2"/>
<accession>A0A363NXE6</accession>
<gene>
    <name evidence="1" type="ORF">DCO56_08725</name>
</gene>
<dbReference type="EMBL" id="QCXX01000002">
    <property type="protein sequence ID" value="PUV25400.1"/>
    <property type="molecule type" value="Genomic_DNA"/>
</dbReference>
<comment type="caution">
    <text evidence="1">The sequence shown here is derived from an EMBL/GenBank/DDBJ whole genome shotgun (WGS) entry which is preliminary data.</text>
</comment>